<evidence type="ECO:0000259" key="7">
    <source>
        <dbReference type="Pfam" id="PF00884"/>
    </source>
</evidence>
<evidence type="ECO:0000256" key="4">
    <source>
        <dbReference type="ARBA" id="ARBA00022692"/>
    </source>
</evidence>
<feature type="domain" description="Sulfatase N-terminal" evidence="7">
    <location>
        <begin position="57"/>
        <end position="348"/>
    </location>
</feature>
<evidence type="ECO:0000256" key="6">
    <source>
        <dbReference type="ARBA" id="ARBA00023136"/>
    </source>
</evidence>
<dbReference type="Proteomes" id="UP000215509">
    <property type="component" value="Unassembled WGS sequence"/>
</dbReference>
<reference evidence="8 9" key="1">
    <citation type="submission" date="2017-07" db="EMBL/GenBank/DDBJ databases">
        <title>Genome sequencing and assembly of Paenibacillus rigui.</title>
        <authorList>
            <person name="Mayilraj S."/>
        </authorList>
    </citation>
    <scope>NUCLEOTIDE SEQUENCE [LARGE SCALE GENOMIC DNA]</scope>
    <source>
        <strain evidence="8 9">JCM 16352</strain>
    </source>
</reference>
<evidence type="ECO:0000256" key="1">
    <source>
        <dbReference type="ARBA" id="ARBA00004651"/>
    </source>
</evidence>
<keyword evidence="4" id="KW-0812">Transmembrane</keyword>
<dbReference type="PANTHER" id="PTHR47371">
    <property type="entry name" value="LIPOTEICHOIC ACID SYNTHASE"/>
    <property type="match status" value="1"/>
</dbReference>
<gene>
    <name evidence="8" type="ORF">CF651_29210</name>
</gene>
<comment type="subcellular location">
    <subcellularLocation>
        <location evidence="1">Cell membrane</location>
        <topology evidence="1">Multi-pass membrane protein</topology>
    </subcellularLocation>
</comment>
<comment type="caution">
    <text evidence="8">The sequence shown here is derived from an EMBL/GenBank/DDBJ whole genome shotgun (WGS) entry which is preliminary data.</text>
</comment>
<keyword evidence="3" id="KW-1003">Cell membrane</keyword>
<dbReference type="PANTHER" id="PTHR47371:SF3">
    <property type="entry name" value="PHOSPHOGLYCEROL TRANSFERASE I"/>
    <property type="match status" value="1"/>
</dbReference>
<evidence type="ECO:0000256" key="3">
    <source>
        <dbReference type="ARBA" id="ARBA00022475"/>
    </source>
</evidence>
<evidence type="ECO:0000256" key="5">
    <source>
        <dbReference type="ARBA" id="ARBA00022989"/>
    </source>
</evidence>
<dbReference type="Gene3D" id="3.40.720.10">
    <property type="entry name" value="Alkaline Phosphatase, subunit A"/>
    <property type="match status" value="1"/>
</dbReference>
<keyword evidence="6" id="KW-0472">Membrane</keyword>
<dbReference type="InterPro" id="IPR000917">
    <property type="entry name" value="Sulfatase_N"/>
</dbReference>
<protein>
    <submittedName>
        <fullName evidence="8">Cation tolerance protein CutA</fullName>
    </submittedName>
</protein>
<accession>A0A229UIL0</accession>
<sequence length="525" mass="59347">MPFRFIYLIRFALFLTAGAIFVLLRASSTGDEIARTPLQLDTAPAASWTSEELKRDPNIIVVLSEAFWDPTVIPGLTFSRDPIPTFHALQQKYTNGWMLSPQFGGGTANVELEVLTGNSMRFLPEDSIAYEEFIKHDVDSMASILARQGYTSTAISPFYNWYFDSSNVYRHFGFSRFISFEYFNPNEYVGPYIGDHAVAKRIIEESERSTGSDFIFANTMENHYHYWPNKFKKNTIDIKGNMSGEALGILETYAQGANGADAMLQELVEHYSRVKEPTILVFFGDHLPSLEKEFVYRESKYISGEDDPDYLEKMHRTPVLVWDNYLNHGKDSLQISPSFLSPYVLELAQRKGSTYTDFLHELSRKIPVIPPKAYYEAYHIREADLTEYEQRQQQILFGVGDSAEPVKPPIGKDPNFISGYGDPAIRSVAPDHLQAGEGGLVADLKKSVTLTVKGGRYGIASVVFADGKPLQTEWHNEETLTASLPKEMMMGPGNLQLDVRVVDEKYNVLGQSPPYPLQIKDKKEK</sequence>
<comment type="pathway">
    <text evidence="2">Cell wall biogenesis; lipoteichoic acid biosynthesis.</text>
</comment>
<evidence type="ECO:0000256" key="2">
    <source>
        <dbReference type="ARBA" id="ARBA00004936"/>
    </source>
</evidence>
<proteinExistence type="predicted"/>
<dbReference type="InterPro" id="IPR017850">
    <property type="entry name" value="Alkaline_phosphatase_core_sf"/>
</dbReference>
<dbReference type="RefSeq" id="WP_094018391.1">
    <property type="nucleotide sequence ID" value="NZ_NMQW01000057.1"/>
</dbReference>
<dbReference type="Pfam" id="PF00884">
    <property type="entry name" value="Sulfatase"/>
    <property type="match status" value="1"/>
</dbReference>
<dbReference type="GO" id="GO:0005886">
    <property type="term" value="C:plasma membrane"/>
    <property type="evidence" value="ECO:0007669"/>
    <property type="project" value="UniProtKB-SubCell"/>
</dbReference>
<keyword evidence="9" id="KW-1185">Reference proteome</keyword>
<evidence type="ECO:0000313" key="9">
    <source>
        <dbReference type="Proteomes" id="UP000215509"/>
    </source>
</evidence>
<organism evidence="8 9">
    <name type="scientific">Paenibacillus rigui</name>
    <dbReference type="NCBI Taxonomy" id="554312"/>
    <lineage>
        <taxon>Bacteria</taxon>
        <taxon>Bacillati</taxon>
        <taxon>Bacillota</taxon>
        <taxon>Bacilli</taxon>
        <taxon>Bacillales</taxon>
        <taxon>Paenibacillaceae</taxon>
        <taxon>Paenibacillus</taxon>
    </lineage>
</organism>
<evidence type="ECO:0000313" key="8">
    <source>
        <dbReference type="EMBL" id="OXM82749.1"/>
    </source>
</evidence>
<dbReference type="InterPro" id="IPR050448">
    <property type="entry name" value="OpgB/LTA_synthase_biosynth"/>
</dbReference>
<dbReference type="CDD" id="cd16015">
    <property type="entry name" value="LTA_synthase"/>
    <property type="match status" value="1"/>
</dbReference>
<dbReference type="OrthoDB" id="243547at2"/>
<keyword evidence="5" id="KW-1133">Transmembrane helix</keyword>
<dbReference type="SUPFAM" id="SSF53649">
    <property type="entry name" value="Alkaline phosphatase-like"/>
    <property type="match status" value="1"/>
</dbReference>
<dbReference type="EMBL" id="NMQW01000057">
    <property type="protein sequence ID" value="OXM82749.1"/>
    <property type="molecule type" value="Genomic_DNA"/>
</dbReference>
<name>A0A229UIL0_9BACL</name>
<dbReference type="AlphaFoldDB" id="A0A229UIL0"/>